<dbReference type="Proteomes" id="UP001488838">
    <property type="component" value="Unassembled WGS sequence"/>
</dbReference>
<feature type="region of interest" description="Disordered" evidence="1">
    <location>
        <begin position="1"/>
        <end position="71"/>
    </location>
</feature>
<accession>A0AAW0IZX7</accession>
<comment type="caution">
    <text evidence="2">The sequence shown here is derived from an EMBL/GenBank/DDBJ whole genome shotgun (WGS) entry which is preliminary data.</text>
</comment>
<name>A0AAW0IZX7_MYOGA</name>
<sequence>MDDLLDLGEERRRSSTTSVRSDDGGWGLVQRGAKMGRRAQQESTQAENFFSSKNSSLTQTGEVSATETERKREDVEKCSLRISEPLMSRAVVLGICLQYQLFCVS</sequence>
<evidence type="ECO:0000313" key="2">
    <source>
        <dbReference type="EMBL" id="KAK7819917.1"/>
    </source>
</evidence>
<dbReference type="AlphaFoldDB" id="A0AAW0IZX7"/>
<reference evidence="2 3" key="1">
    <citation type="journal article" date="2023" name="bioRxiv">
        <title>Conserved and derived expression patterns and positive selection on dental genes reveal complex evolutionary context of ever-growing rodent molars.</title>
        <authorList>
            <person name="Calamari Z.T."/>
            <person name="Song A."/>
            <person name="Cohen E."/>
            <person name="Akter M."/>
            <person name="Roy R.D."/>
            <person name="Hallikas O."/>
            <person name="Christensen M.M."/>
            <person name="Li P."/>
            <person name="Marangoni P."/>
            <person name="Jernvall J."/>
            <person name="Klein O.D."/>
        </authorList>
    </citation>
    <scope>NUCLEOTIDE SEQUENCE [LARGE SCALE GENOMIC DNA]</scope>
    <source>
        <strain evidence="2">V071</strain>
    </source>
</reference>
<proteinExistence type="predicted"/>
<protein>
    <submittedName>
        <fullName evidence="2">Uncharacterized protein</fullName>
    </submittedName>
</protein>
<keyword evidence="3" id="KW-1185">Reference proteome</keyword>
<evidence type="ECO:0000313" key="3">
    <source>
        <dbReference type="Proteomes" id="UP001488838"/>
    </source>
</evidence>
<organism evidence="2 3">
    <name type="scientific">Myodes glareolus</name>
    <name type="common">Bank vole</name>
    <name type="synonym">Clethrionomys glareolus</name>
    <dbReference type="NCBI Taxonomy" id="447135"/>
    <lineage>
        <taxon>Eukaryota</taxon>
        <taxon>Metazoa</taxon>
        <taxon>Chordata</taxon>
        <taxon>Craniata</taxon>
        <taxon>Vertebrata</taxon>
        <taxon>Euteleostomi</taxon>
        <taxon>Mammalia</taxon>
        <taxon>Eutheria</taxon>
        <taxon>Euarchontoglires</taxon>
        <taxon>Glires</taxon>
        <taxon>Rodentia</taxon>
        <taxon>Myomorpha</taxon>
        <taxon>Muroidea</taxon>
        <taxon>Cricetidae</taxon>
        <taxon>Arvicolinae</taxon>
        <taxon>Myodes</taxon>
    </lineage>
</organism>
<feature type="compositionally biased region" description="Polar residues" evidence="1">
    <location>
        <begin position="41"/>
        <end position="66"/>
    </location>
</feature>
<gene>
    <name evidence="2" type="ORF">U0070_007609</name>
</gene>
<dbReference type="EMBL" id="JBBHLL010000076">
    <property type="protein sequence ID" value="KAK7819917.1"/>
    <property type="molecule type" value="Genomic_DNA"/>
</dbReference>
<evidence type="ECO:0000256" key="1">
    <source>
        <dbReference type="SAM" id="MobiDB-lite"/>
    </source>
</evidence>